<reference evidence="1 2" key="1">
    <citation type="submission" date="2016-07" db="EMBL/GenBank/DDBJ databases">
        <title>Whole-genome of two Shewanella species isolated from a digestive organ of sea cucumber Apostichopus japonicus Selenka 1867.</title>
        <authorList>
            <person name="Hong H.-H."/>
            <person name="Choi H."/>
            <person name="Cheon S."/>
            <person name="Oh J.-S."/>
            <person name="Lee H.-G."/>
            <person name="Park C."/>
        </authorList>
    </citation>
    <scope>NUCLEOTIDE SEQUENCE [LARGE SCALE GENOMIC DNA]</scope>
    <source>
        <strain evidence="1 2">CSB03KR</strain>
    </source>
</reference>
<organism evidence="1 2">
    <name type="scientific">Shewanella colwelliana</name>
    <name type="common">Alteromonas colwelliana</name>
    <dbReference type="NCBI Taxonomy" id="23"/>
    <lineage>
        <taxon>Bacteria</taxon>
        <taxon>Pseudomonadati</taxon>
        <taxon>Pseudomonadota</taxon>
        <taxon>Gammaproteobacteria</taxon>
        <taxon>Alteromonadales</taxon>
        <taxon>Shewanellaceae</taxon>
        <taxon>Shewanella</taxon>
    </lineage>
</organism>
<dbReference type="OrthoDB" id="5674923at2"/>
<sequence length="104" mass="11771">MSEAEKYIECCEHGKQQATYVCQHTVQTLSDNVARGFWSAEPEDGDNRPDSWCSACEDMVNKTGGAWNDESEAFAGVKLICGACYDRAKQLNIGSEKKWWQLWK</sequence>
<evidence type="ECO:0000313" key="1">
    <source>
        <dbReference type="EMBL" id="OEG73470.1"/>
    </source>
</evidence>
<name>A0A1E5ISE5_SHECO</name>
<proteinExistence type="predicted"/>
<dbReference type="RefSeq" id="WP_069671353.1">
    <property type="nucleotide sequence ID" value="NZ_MCBT01000041.1"/>
</dbReference>
<dbReference type="Proteomes" id="UP000095230">
    <property type="component" value="Unassembled WGS sequence"/>
</dbReference>
<dbReference type="STRING" id="23.BEL05_17940"/>
<dbReference type="AlphaFoldDB" id="A0A1E5ISE5"/>
<dbReference type="EMBL" id="MCBT01000041">
    <property type="protein sequence ID" value="OEG73470.1"/>
    <property type="molecule type" value="Genomic_DNA"/>
</dbReference>
<accession>A0A1E5ISE5</accession>
<evidence type="ECO:0000313" key="2">
    <source>
        <dbReference type="Proteomes" id="UP000095230"/>
    </source>
</evidence>
<protein>
    <submittedName>
        <fullName evidence="1">Uncharacterized protein</fullName>
    </submittedName>
</protein>
<comment type="caution">
    <text evidence="1">The sequence shown here is derived from an EMBL/GenBank/DDBJ whole genome shotgun (WGS) entry which is preliminary data.</text>
</comment>
<gene>
    <name evidence="1" type="ORF">BEL05_17940</name>
</gene>